<accession>A0AAU9FXN0</accession>
<protein>
    <recommendedName>
        <fullName evidence="7">tRNA (34-2'-O)-methyltransferase regulator WDR6</fullName>
    </recommendedName>
</protein>
<evidence type="ECO:0000256" key="4">
    <source>
        <dbReference type="ARBA" id="ARBA00022694"/>
    </source>
</evidence>
<sequence>MTLISDVLGLHVSSKFILAGHGNQAVLHSPTASLQLPLDARQAKVHGFALSSCHGSKHLLLLYGENAFSLLIYNDDEKSEPFQLIYEGETMDWINAATIFDNDETNDWKFVLHMSHSSLLYLQCSISPKLVCTVLELASCTDFSMLYHTHLYGNSYNDLAIISGNAFGELLIWQTHGAIDIDAINSKRKTYPLLLRIQAHNGVIFSINLNLQSKILVTTSDDRSVKFWKIEKVGPWKTVDIKPMFSCFGHTSRVMCSTVVENGGQSYVISGGEDSYVCIWNSSGDLLLKRQQQFGAPIWRLGFHKATSTLYSTSSIGNVIAYNIKNVFTPQKNQLTVINDLGEAIEFIGKVKFVNATTIVGLSSKNRLFYMNLAEASPHLNKWHLVPNFPCYKRTVLELFDGVIATCGYQRITLHSYNVQKQQFEILFDGVRLKGTIRAFHFLTKEHYLVSDDLGNCQLLKGRELDLDSNILLNDCDRSWTTAAILVLEKFLLLSNRKGHCMVYHRGAGNNFELKNIIKCLHGNMGSTFLKLLNLNSHEVDVMSGSHEPYLKYLRLTLADCSLTVFKKESVPLGWVEASQGEDVLLGFNDNHIVAWSRQYDVLLQKACGGGHRYWDYHLHNGILNICFIKQKKVLFYRSLLYKEDSPIILKRINWHTRNCNTIKLLTAHNLLTPLILSAGDDNIIKISKLVDDNLIHCDEIHSHISSVRSLEACLYKFKNNVFTWLIFSVGGRSQLCINQIDVTVASECHVSELCTHKVQNTSESKVGTLEARLMAIDIAQHTLSGVFTLYIASAEGKIRLYRWHHERPSELHFVNFIDINRCPLKMQWINSKRLLLITTTNGEIYAYDQTLSIKRFQLQLHNGGINTLDIKIDGQFLHLLSGGDDEDIRYTIINFDNLTIEENREFLGLHNAQVNAVSLQEENDSGTSQLFAYSCSVDKQIYRINLRTRQFIRVGCTCIADIKGMLLDDHQRMYFYGCGIQILRRKLFNKGYLK</sequence>
<keyword evidence="3 8" id="KW-0853">WD repeat</keyword>
<dbReference type="Proteomes" id="UP001500889">
    <property type="component" value="Chromosome A"/>
</dbReference>
<keyword evidence="5" id="KW-0677">Repeat</keyword>
<evidence type="ECO:0000256" key="1">
    <source>
        <dbReference type="ARBA" id="ARBA00004496"/>
    </source>
</evidence>
<dbReference type="PROSITE" id="PS50082">
    <property type="entry name" value="WD_REPEATS_2"/>
    <property type="match status" value="1"/>
</dbReference>
<evidence type="ECO:0000256" key="7">
    <source>
        <dbReference type="ARBA" id="ARBA00040154"/>
    </source>
</evidence>
<organism evidence="9 10">
    <name type="scientific">Drosophila madeirensis</name>
    <name type="common">Fruit fly</name>
    <dbReference type="NCBI Taxonomy" id="30013"/>
    <lineage>
        <taxon>Eukaryota</taxon>
        <taxon>Metazoa</taxon>
        <taxon>Ecdysozoa</taxon>
        <taxon>Arthropoda</taxon>
        <taxon>Hexapoda</taxon>
        <taxon>Insecta</taxon>
        <taxon>Pterygota</taxon>
        <taxon>Neoptera</taxon>
        <taxon>Endopterygota</taxon>
        <taxon>Diptera</taxon>
        <taxon>Brachycera</taxon>
        <taxon>Muscomorpha</taxon>
        <taxon>Ephydroidea</taxon>
        <taxon>Drosophilidae</taxon>
        <taxon>Drosophila</taxon>
        <taxon>Sophophora</taxon>
    </lineage>
</organism>
<dbReference type="GO" id="GO:0005737">
    <property type="term" value="C:cytoplasm"/>
    <property type="evidence" value="ECO:0007669"/>
    <property type="project" value="UniProtKB-SubCell"/>
</dbReference>
<evidence type="ECO:0000256" key="8">
    <source>
        <dbReference type="PROSITE-ProRule" id="PRU00221"/>
    </source>
</evidence>
<dbReference type="SMART" id="SM00320">
    <property type="entry name" value="WD40"/>
    <property type="match status" value="5"/>
</dbReference>
<keyword evidence="4" id="KW-0819">tRNA processing</keyword>
<dbReference type="GO" id="GO:0030488">
    <property type="term" value="P:tRNA methylation"/>
    <property type="evidence" value="ECO:0007669"/>
    <property type="project" value="TreeGrafter"/>
</dbReference>
<feature type="repeat" description="WD" evidence="8">
    <location>
        <begin position="197"/>
        <end position="231"/>
    </location>
</feature>
<dbReference type="PANTHER" id="PTHR14344:SF3">
    <property type="entry name" value="WD REPEAT-CONTAINING PROTEIN 6"/>
    <property type="match status" value="1"/>
</dbReference>
<dbReference type="EMBL" id="AP029266">
    <property type="protein sequence ID" value="BFG00041.1"/>
    <property type="molecule type" value="Genomic_DNA"/>
</dbReference>
<evidence type="ECO:0000256" key="5">
    <source>
        <dbReference type="ARBA" id="ARBA00022737"/>
    </source>
</evidence>
<evidence type="ECO:0000256" key="2">
    <source>
        <dbReference type="ARBA" id="ARBA00022490"/>
    </source>
</evidence>
<evidence type="ECO:0000256" key="6">
    <source>
        <dbReference type="ARBA" id="ARBA00038255"/>
    </source>
</evidence>
<dbReference type="InterPro" id="IPR001680">
    <property type="entry name" value="WD40_rpt"/>
</dbReference>
<dbReference type="AlphaFoldDB" id="A0AAU9FXN0"/>
<reference evidence="9 10" key="1">
    <citation type="submission" date="2024-02" db="EMBL/GenBank/DDBJ databases">
        <title>A chromosome-level genome assembly of Drosophila madeirensis, a fruit fly species endemic to Madeira island.</title>
        <authorList>
            <person name="Tomihara K."/>
            <person name="Llopart A."/>
            <person name="Yamamoto D."/>
        </authorList>
    </citation>
    <scope>NUCLEOTIDE SEQUENCE [LARGE SCALE GENOMIC DNA]</scope>
    <source>
        <strain evidence="9 10">RF1</strain>
    </source>
</reference>
<dbReference type="InterPro" id="IPR051973">
    <property type="entry name" value="tRNA_Anticodon_Mtase-Reg"/>
</dbReference>
<proteinExistence type="inferred from homology"/>
<comment type="subcellular location">
    <subcellularLocation>
        <location evidence="1">Cytoplasm</location>
    </subcellularLocation>
</comment>
<evidence type="ECO:0000256" key="3">
    <source>
        <dbReference type="ARBA" id="ARBA00022574"/>
    </source>
</evidence>
<dbReference type="PROSITE" id="PS50294">
    <property type="entry name" value="WD_REPEATS_REGION"/>
    <property type="match status" value="1"/>
</dbReference>
<name>A0AAU9FXN0_DROMD</name>
<evidence type="ECO:0000313" key="10">
    <source>
        <dbReference type="Proteomes" id="UP001500889"/>
    </source>
</evidence>
<dbReference type="Gene3D" id="2.130.10.10">
    <property type="entry name" value="YVTN repeat-like/Quinoprotein amine dehydrogenase"/>
    <property type="match status" value="2"/>
</dbReference>
<comment type="similarity">
    <text evidence="6">Belongs to the WD repeat WDR6 family.</text>
</comment>
<dbReference type="InterPro" id="IPR015943">
    <property type="entry name" value="WD40/YVTN_repeat-like_dom_sf"/>
</dbReference>
<dbReference type="PANTHER" id="PTHR14344">
    <property type="entry name" value="WD REPEAT PROTEIN"/>
    <property type="match status" value="1"/>
</dbReference>
<dbReference type="SUPFAM" id="SSF50978">
    <property type="entry name" value="WD40 repeat-like"/>
    <property type="match status" value="3"/>
</dbReference>
<dbReference type="Pfam" id="PF00400">
    <property type="entry name" value="WD40"/>
    <property type="match status" value="2"/>
</dbReference>
<gene>
    <name evidence="9" type="ORF">DMAD_00130</name>
</gene>
<evidence type="ECO:0000313" key="9">
    <source>
        <dbReference type="EMBL" id="BFG00041.1"/>
    </source>
</evidence>
<keyword evidence="2" id="KW-0963">Cytoplasm</keyword>
<keyword evidence="10" id="KW-1185">Reference proteome</keyword>
<dbReference type="InterPro" id="IPR036322">
    <property type="entry name" value="WD40_repeat_dom_sf"/>
</dbReference>